<keyword evidence="2" id="KW-0963">Cytoplasm</keyword>
<dbReference type="NCBIfam" id="TIGR00103">
    <property type="entry name" value="DNA_YbaB_EbfC"/>
    <property type="match status" value="1"/>
</dbReference>
<evidence type="ECO:0000313" key="5">
    <source>
        <dbReference type="Proteomes" id="UP001201873"/>
    </source>
</evidence>
<protein>
    <recommendedName>
        <fullName evidence="2">Nucleoid-associated protein MXD59_07115</fullName>
    </recommendedName>
</protein>
<dbReference type="Pfam" id="PF02575">
    <property type="entry name" value="YbaB_DNA_bd"/>
    <property type="match status" value="1"/>
</dbReference>
<dbReference type="PANTHER" id="PTHR33449:SF1">
    <property type="entry name" value="NUCLEOID-ASSOCIATED PROTEIN YBAB"/>
    <property type="match status" value="1"/>
</dbReference>
<organism evidence="4 5">
    <name type="scientific">Frankia umida</name>
    <dbReference type="NCBI Taxonomy" id="573489"/>
    <lineage>
        <taxon>Bacteria</taxon>
        <taxon>Bacillati</taxon>
        <taxon>Actinomycetota</taxon>
        <taxon>Actinomycetes</taxon>
        <taxon>Frankiales</taxon>
        <taxon>Frankiaceae</taxon>
        <taxon>Frankia</taxon>
    </lineage>
</organism>
<evidence type="ECO:0000313" key="4">
    <source>
        <dbReference type="EMBL" id="MCK9875545.1"/>
    </source>
</evidence>
<keyword evidence="1 2" id="KW-0238">DNA-binding</keyword>
<sequence length="179" mass="16983">MSNPQIPVGDAGEAGGFALGQIFQQAQQMQAALLSAQEELADARVDGSSGGGLVRATVNGGGELVDLTISREAVDPEDTETLADLILAAVRDATTNAHRLAAERMGSITGGLGGPGAAGSPFGAPSAPGTPRAPGALGGLGDLGALGELFGGGAGGGGTGGGSAAGGDPRPASGGQTPR</sequence>
<feature type="compositionally biased region" description="Gly residues" evidence="3">
    <location>
        <begin position="136"/>
        <end position="165"/>
    </location>
</feature>
<dbReference type="Proteomes" id="UP001201873">
    <property type="component" value="Unassembled WGS sequence"/>
</dbReference>
<comment type="subunit">
    <text evidence="2">Homodimer.</text>
</comment>
<dbReference type="EMBL" id="JALKFT010000005">
    <property type="protein sequence ID" value="MCK9875545.1"/>
    <property type="molecule type" value="Genomic_DNA"/>
</dbReference>
<comment type="caution">
    <text evidence="4">The sequence shown here is derived from an EMBL/GenBank/DDBJ whole genome shotgun (WGS) entry which is preliminary data.</text>
</comment>
<dbReference type="PANTHER" id="PTHR33449">
    <property type="entry name" value="NUCLEOID-ASSOCIATED PROTEIN YBAB"/>
    <property type="match status" value="1"/>
</dbReference>
<name>A0ABT0JVV8_9ACTN</name>
<gene>
    <name evidence="4" type="ORF">MXD59_07115</name>
</gene>
<dbReference type="RefSeq" id="WP_248823977.1">
    <property type="nucleotide sequence ID" value="NZ_JALKFT010000005.1"/>
</dbReference>
<comment type="similarity">
    <text evidence="2">Belongs to the YbaB/EbfC family.</text>
</comment>
<dbReference type="InterPro" id="IPR036894">
    <property type="entry name" value="YbaB-like_sf"/>
</dbReference>
<accession>A0ABT0JVV8</accession>
<reference evidence="4 5" key="1">
    <citation type="submission" date="2022-04" db="EMBL/GenBank/DDBJ databases">
        <title>Genome diversity in the genus Frankia.</title>
        <authorList>
            <person name="Carlos-Shanley C."/>
            <person name="Hahn D."/>
        </authorList>
    </citation>
    <scope>NUCLEOTIDE SEQUENCE [LARGE SCALE GENOMIC DNA]</scope>
    <source>
        <strain evidence="4 5">Ag45/Mut15</strain>
    </source>
</reference>
<evidence type="ECO:0000256" key="2">
    <source>
        <dbReference type="HAMAP-Rule" id="MF_00274"/>
    </source>
</evidence>
<evidence type="ECO:0000256" key="3">
    <source>
        <dbReference type="SAM" id="MobiDB-lite"/>
    </source>
</evidence>
<evidence type="ECO:0000256" key="1">
    <source>
        <dbReference type="ARBA" id="ARBA00023125"/>
    </source>
</evidence>
<feature type="compositionally biased region" description="Low complexity" evidence="3">
    <location>
        <begin position="118"/>
        <end position="135"/>
    </location>
</feature>
<feature type="region of interest" description="Disordered" evidence="3">
    <location>
        <begin position="111"/>
        <end position="179"/>
    </location>
</feature>
<feature type="compositionally biased region" description="Low complexity" evidence="3">
    <location>
        <begin position="166"/>
        <end position="179"/>
    </location>
</feature>
<keyword evidence="5" id="KW-1185">Reference proteome</keyword>
<proteinExistence type="inferred from homology"/>
<comment type="function">
    <text evidence="2">Binds to DNA and alters its conformation. May be involved in regulation of gene expression, nucleoid organization and DNA protection.</text>
</comment>
<dbReference type="InterPro" id="IPR004401">
    <property type="entry name" value="YbaB/EbfC"/>
</dbReference>
<dbReference type="SUPFAM" id="SSF82607">
    <property type="entry name" value="YbaB-like"/>
    <property type="match status" value="1"/>
</dbReference>
<comment type="subcellular location">
    <subcellularLocation>
        <location evidence="2">Cytoplasm</location>
        <location evidence="2">Nucleoid</location>
    </subcellularLocation>
</comment>
<dbReference type="HAMAP" id="MF_00274">
    <property type="entry name" value="DNA_YbaB_EbfC"/>
    <property type="match status" value="1"/>
</dbReference>
<dbReference type="Gene3D" id="3.30.1310.10">
    <property type="entry name" value="Nucleoid-associated protein YbaB-like domain"/>
    <property type="match status" value="1"/>
</dbReference>